<feature type="active site" evidence="8">
    <location>
        <position position="353"/>
    </location>
</feature>
<evidence type="ECO:0000256" key="7">
    <source>
        <dbReference type="ARBA" id="ARBA00023211"/>
    </source>
</evidence>
<reference evidence="11 12" key="1">
    <citation type="submission" date="2021-03" db="EMBL/GenBank/DDBJ databases">
        <title>Genomic and phenotypic characterization of Chloracidobacterium isolates provides evidence for multiple species.</title>
        <authorList>
            <person name="Saini M.K."/>
            <person name="Costas A.M.G."/>
            <person name="Tank M."/>
            <person name="Bryant D.A."/>
        </authorList>
    </citation>
    <scope>NUCLEOTIDE SEQUENCE [LARGE SCALE GENOMIC DNA]</scope>
    <source>
        <strain evidence="11 12">N</strain>
    </source>
</reference>
<dbReference type="EC" id="3.4.11.1" evidence="8"/>
<comment type="similarity">
    <text evidence="3 8">Belongs to the peptidase M17 family.</text>
</comment>
<dbReference type="PANTHER" id="PTHR11963:SF23">
    <property type="entry name" value="CYTOSOL AMINOPEPTIDASE"/>
    <property type="match status" value="1"/>
</dbReference>
<evidence type="ECO:0000256" key="4">
    <source>
        <dbReference type="ARBA" id="ARBA00022438"/>
    </source>
</evidence>
<dbReference type="GO" id="GO:0004177">
    <property type="term" value="F:aminopeptidase activity"/>
    <property type="evidence" value="ECO:0007669"/>
    <property type="project" value="UniProtKB-KW"/>
</dbReference>
<dbReference type="PRINTS" id="PR00481">
    <property type="entry name" value="LAMNOPPTDASE"/>
</dbReference>
<evidence type="ECO:0000259" key="10">
    <source>
        <dbReference type="Pfam" id="PF02789"/>
    </source>
</evidence>
<dbReference type="Gene3D" id="3.40.220.10">
    <property type="entry name" value="Leucine Aminopeptidase, subunit E, domain 1"/>
    <property type="match status" value="1"/>
</dbReference>
<dbReference type="EC" id="3.4.11.10" evidence="8"/>
<dbReference type="Pfam" id="PF02789">
    <property type="entry name" value="Peptidase_M17_N"/>
    <property type="match status" value="1"/>
</dbReference>
<keyword evidence="12" id="KW-1185">Reference proteome</keyword>
<dbReference type="SUPFAM" id="SSF52949">
    <property type="entry name" value="Macro domain-like"/>
    <property type="match status" value="1"/>
</dbReference>
<feature type="active site" evidence="8">
    <location>
        <position position="279"/>
    </location>
</feature>
<dbReference type="RefSeq" id="WP_211421992.1">
    <property type="nucleotide sequence ID" value="NZ_CP072642.1"/>
</dbReference>
<keyword evidence="8" id="KW-0963">Cytoplasm</keyword>
<evidence type="ECO:0000256" key="6">
    <source>
        <dbReference type="ARBA" id="ARBA00022801"/>
    </source>
</evidence>
<dbReference type="PANTHER" id="PTHR11963">
    <property type="entry name" value="LEUCINE AMINOPEPTIDASE-RELATED"/>
    <property type="match status" value="1"/>
</dbReference>
<dbReference type="SUPFAM" id="SSF53187">
    <property type="entry name" value="Zn-dependent exopeptidases"/>
    <property type="match status" value="1"/>
</dbReference>
<dbReference type="CDD" id="cd00433">
    <property type="entry name" value="Peptidase_M17"/>
    <property type="match status" value="1"/>
</dbReference>
<evidence type="ECO:0000313" key="11">
    <source>
        <dbReference type="EMBL" id="QUV93629.1"/>
    </source>
</evidence>
<dbReference type="InterPro" id="IPR011356">
    <property type="entry name" value="Leucine_aapep/pepB"/>
</dbReference>
<dbReference type="Proteomes" id="UP000677668">
    <property type="component" value="Chromosome 1"/>
</dbReference>
<dbReference type="Pfam" id="PF00883">
    <property type="entry name" value="Peptidase_M17"/>
    <property type="match status" value="1"/>
</dbReference>
<feature type="binding site" evidence="8">
    <location>
        <position position="351"/>
    </location>
    <ligand>
        <name>Mn(2+)</name>
        <dbReference type="ChEBI" id="CHEBI:29035"/>
        <label>1</label>
    </ligand>
</feature>
<dbReference type="EMBL" id="CP072642">
    <property type="protein sequence ID" value="QUV93629.1"/>
    <property type="molecule type" value="Genomic_DNA"/>
</dbReference>
<evidence type="ECO:0000256" key="8">
    <source>
        <dbReference type="HAMAP-Rule" id="MF_00181"/>
    </source>
</evidence>
<comment type="function">
    <text evidence="8">Presumably involved in the processing and regular turnover of intracellular proteins. Catalyzes the removal of unsubstituted N-terminal amino acids from various peptides.</text>
</comment>
<evidence type="ECO:0000259" key="9">
    <source>
        <dbReference type="Pfam" id="PF00883"/>
    </source>
</evidence>
<feature type="domain" description="Cytosol aminopeptidase" evidence="9">
    <location>
        <begin position="182"/>
        <end position="492"/>
    </location>
</feature>
<comment type="subcellular location">
    <subcellularLocation>
        <location evidence="8">Cytoplasm</location>
    </subcellularLocation>
</comment>
<organism evidence="11 12">
    <name type="scientific">Chloracidobacterium sp. N</name>
    <dbReference type="NCBI Taxonomy" id="2821540"/>
    <lineage>
        <taxon>Bacteria</taxon>
        <taxon>Pseudomonadati</taxon>
        <taxon>Acidobacteriota</taxon>
        <taxon>Terriglobia</taxon>
        <taxon>Terriglobales</taxon>
        <taxon>Acidobacteriaceae</taxon>
        <taxon>Chloracidobacterium</taxon>
        <taxon>Chloracidobacterium aggregatum</taxon>
    </lineage>
</organism>
<dbReference type="InterPro" id="IPR043472">
    <property type="entry name" value="Macro_dom-like"/>
</dbReference>
<feature type="binding site" evidence="8">
    <location>
        <position position="290"/>
    </location>
    <ligand>
        <name>Mn(2+)</name>
        <dbReference type="ChEBI" id="CHEBI:29035"/>
        <label>2</label>
    </ligand>
</feature>
<evidence type="ECO:0000256" key="1">
    <source>
        <dbReference type="ARBA" id="ARBA00000135"/>
    </source>
</evidence>
<keyword evidence="7 8" id="KW-0464">Manganese</keyword>
<keyword evidence="8" id="KW-0479">Metal-binding</keyword>
<evidence type="ECO:0000256" key="2">
    <source>
        <dbReference type="ARBA" id="ARBA00000967"/>
    </source>
</evidence>
<dbReference type="InterPro" id="IPR023042">
    <property type="entry name" value="Peptidase_M17_leu_NH2_pept"/>
</dbReference>
<comment type="catalytic activity">
    <reaction evidence="2 8">
        <text>Release of an N-terminal amino acid, preferentially leucine, but not glutamic or aspartic acids.</text>
        <dbReference type="EC" id="3.4.11.10"/>
    </reaction>
</comment>
<dbReference type="NCBIfam" id="NF002074">
    <property type="entry name" value="PRK00913.1-4"/>
    <property type="match status" value="1"/>
</dbReference>
<dbReference type="InterPro" id="IPR008283">
    <property type="entry name" value="Peptidase_M17_N"/>
</dbReference>
<dbReference type="Gene3D" id="3.40.630.10">
    <property type="entry name" value="Zn peptidases"/>
    <property type="match status" value="1"/>
</dbReference>
<gene>
    <name evidence="8" type="primary">pepA</name>
    <name evidence="11" type="ORF">J8C05_09670</name>
</gene>
<comment type="cofactor">
    <cofactor evidence="8">
        <name>Mn(2+)</name>
        <dbReference type="ChEBI" id="CHEBI:29035"/>
    </cofactor>
    <text evidence="8">Binds 2 manganese ions per subunit.</text>
</comment>
<proteinExistence type="inferred from homology"/>
<feature type="binding site" evidence="8">
    <location>
        <position position="267"/>
    </location>
    <ligand>
        <name>Mn(2+)</name>
        <dbReference type="ChEBI" id="CHEBI:29035"/>
        <label>2</label>
    </ligand>
</feature>
<dbReference type="HAMAP" id="MF_00181">
    <property type="entry name" value="Cytosol_peptidase_M17"/>
    <property type="match status" value="1"/>
</dbReference>
<evidence type="ECO:0000313" key="12">
    <source>
        <dbReference type="Proteomes" id="UP000677668"/>
    </source>
</evidence>
<keyword evidence="4 8" id="KW-0031">Aminopeptidase</keyword>
<feature type="binding site" evidence="8">
    <location>
        <position position="351"/>
    </location>
    <ligand>
        <name>Mn(2+)</name>
        <dbReference type="ChEBI" id="CHEBI:29035"/>
        <label>2</label>
    </ligand>
</feature>
<protein>
    <recommendedName>
        <fullName evidence="8">Probable cytosol aminopeptidase</fullName>
        <ecNumber evidence="8">3.4.11.1</ecNumber>
    </recommendedName>
    <alternativeName>
        <fullName evidence="8">Leucine aminopeptidase</fullName>
        <shortName evidence="8">LAP</shortName>
        <ecNumber evidence="8">3.4.11.10</ecNumber>
    </alternativeName>
    <alternativeName>
        <fullName evidence="8">Leucyl aminopeptidase</fullName>
    </alternativeName>
</protein>
<evidence type="ECO:0000256" key="5">
    <source>
        <dbReference type="ARBA" id="ARBA00022670"/>
    </source>
</evidence>
<name>A0ABX8B2C4_9BACT</name>
<dbReference type="InterPro" id="IPR000819">
    <property type="entry name" value="Peptidase_M17_C"/>
</dbReference>
<feature type="binding site" evidence="8">
    <location>
        <position position="349"/>
    </location>
    <ligand>
        <name>Mn(2+)</name>
        <dbReference type="ChEBI" id="CHEBI:29035"/>
        <label>1</label>
    </ligand>
</feature>
<comment type="catalytic activity">
    <reaction evidence="1 8">
        <text>Release of an N-terminal amino acid, Xaa-|-Yaa-, in which Xaa is preferably Leu, but may be other amino acids including Pro although not Arg or Lys, and Yaa may be Pro. Amino acid amides and methyl esters are also readily hydrolyzed, but rates on arylamides are exceedingly low.</text>
        <dbReference type="EC" id="3.4.11.1"/>
    </reaction>
</comment>
<accession>A0ABX8B2C4</accession>
<dbReference type="NCBIfam" id="NF002073">
    <property type="entry name" value="PRK00913.1-2"/>
    <property type="match status" value="1"/>
</dbReference>
<sequence length="504" mass="53571">MNVDIWTRDARTLATEAVAVFVFEEETPASPELMPFDAALPGLLPTVFGTEMRGKVGDIVTLHATSGLEAKRLILVGAGAREKFDYRALRQRSAQVARVAAKKGVTSLGIVLRDHLDPMLAAAAVTDGVITGLYDPALYRKPKEDTTTIASLTLCLTPAMSAAEATVRQGVDRGITLAEAVNFARTLAQEPGNKLTPAEMARRAQAMAEREGLECTIFGRDRMAEMGMGALLAVGQGSAQEPQLIRLSYRPAGTNGDQGPRLAVVGKGITFDTGGICLKPRDAMWEMKYDMSGGAAVIGAMQAIARLKPPMAVDGYVAAAENMPSSTSYKPGDVLHSYDGKTIEVIDTDAEGRLVLCDALAYARKDGGATHILDLATLTGAVMVALGQERAGLMGTDSAFIESVKQAAAAAGEKVWPLPLDEEYGELMKSDIADIKNLGNRYAGSITAAWFLREFVEDVPWVHLDIAGVAWLDSDKPDMAKGPTGFGVRTVVQLAEQMAAAQVN</sequence>
<feature type="binding site" evidence="8">
    <location>
        <position position="272"/>
    </location>
    <ligand>
        <name>Mn(2+)</name>
        <dbReference type="ChEBI" id="CHEBI:29035"/>
        <label>1</label>
    </ligand>
</feature>
<feature type="binding site" evidence="8">
    <location>
        <position position="272"/>
    </location>
    <ligand>
        <name>Mn(2+)</name>
        <dbReference type="ChEBI" id="CHEBI:29035"/>
        <label>2</label>
    </ligand>
</feature>
<feature type="domain" description="Peptidase M17 leucyl aminopeptidase N-terminal" evidence="10">
    <location>
        <begin position="20"/>
        <end position="141"/>
    </location>
</feature>
<evidence type="ECO:0000256" key="3">
    <source>
        <dbReference type="ARBA" id="ARBA00009528"/>
    </source>
</evidence>
<keyword evidence="6 8" id="KW-0378">Hydrolase</keyword>
<keyword evidence="5 8" id="KW-0645">Protease</keyword>